<dbReference type="EMBL" id="JACHVB010000012">
    <property type="protein sequence ID" value="MBC2593053.1"/>
    <property type="molecule type" value="Genomic_DNA"/>
</dbReference>
<feature type="compositionally biased region" description="Low complexity" evidence="1">
    <location>
        <begin position="1"/>
        <end position="23"/>
    </location>
</feature>
<feature type="region of interest" description="Disordered" evidence="1">
    <location>
        <begin position="1"/>
        <end position="26"/>
    </location>
</feature>
<proteinExistence type="predicted"/>
<dbReference type="RefSeq" id="WP_185674052.1">
    <property type="nucleotide sequence ID" value="NZ_JACHVB010000012.1"/>
</dbReference>
<sequence length="151" mass="17084">MKSRHSANNEAGGAPGSAPSPAALPDPFREHLRHLSEVRRQTNAIMEHYNPGHATARGAMEQAWQMLFSLLQNLPLNELSEFNTLSSIIHRLCSSFTQIGSLEMKLCDYETDRQEREERKRKLLSELESARSQGGLSLETIREIEQTLKLL</sequence>
<keyword evidence="3" id="KW-1185">Reference proteome</keyword>
<dbReference type="Proteomes" id="UP000546464">
    <property type="component" value="Unassembled WGS sequence"/>
</dbReference>
<organism evidence="2 3">
    <name type="scientific">Ruficoccus amylovorans</name>
    <dbReference type="NCBI Taxonomy" id="1804625"/>
    <lineage>
        <taxon>Bacteria</taxon>
        <taxon>Pseudomonadati</taxon>
        <taxon>Verrucomicrobiota</taxon>
        <taxon>Opitutia</taxon>
        <taxon>Puniceicoccales</taxon>
        <taxon>Cerasicoccaceae</taxon>
        <taxon>Ruficoccus</taxon>
    </lineage>
</organism>
<gene>
    <name evidence="2" type="ORF">H5P28_02150</name>
</gene>
<evidence type="ECO:0000256" key="1">
    <source>
        <dbReference type="SAM" id="MobiDB-lite"/>
    </source>
</evidence>
<evidence type="ECO:0000313" key="2">
    <source>
        <dbReference type="EMBL" id="MBC2593053.1"/>
    </source>
</evidence>
<name>A0A842H951_9BACT</name>
<comment type="caution">
    <text evidence="2">The sequence shown here is derived from an EMBL/GenBank/DDBJ whole genome shotgun (WGS) entry which is preliminary data.</text>
</comment>
<protein>
    <submittedName>
        <fullName evidence="2">Uncharacterized protein</fullName>
    </submittedName>
</protein>
<dbReference type="AlphaFoldDB" id="A0A842H951"/>
<reference evidence="2 3" key="1">
    <citation type="submission" date="2020-07" db="EMBL/GenBank/DDBJ databases">
        <authorList>
            <person name="Feng X."/>
        </authorList>
    </citation>
    <scope>NUCLEOTIDE SEQUENCE [LARGE SCALE GENOMIC DNA]</scope>
    <source>
        <strain evidence="2 3">JCM31066</strain>
    </source>
</reference>
<accession>A0A842H951</accession>
<evidence type="ECO:0000313" key="3">
    <source>
        <dbReference type="Proteomes" id="UP000546464"/>
    </source>
</evidence>